<dbReference type="GO" id="GO:0005829">
    <property type="term" value="C:cytosol"/>
    <property type="evidence" value="ECO:0007669"/>
    <property type="project" value="UniProtKB-ARBA"/>
</dbReference>
<dbReference type="GO" id="GO:0050660">
    <property type="term" value="F:flavin adenine dinucleotide binding"/>
    <property type="evidence" value="ECO:0007669"/>
    <property type="project" value="UniProtKB-UniRule"/>
</dbReference>
<feature type="binding site" evidence="11">
    <location>
        <begin position="52"/>
        <end position="57"/>
    </location>
    <ligand>
        <name>FMN</name>
        <dbReference type="ChEBI" id="CHEBI:58210"/>
    </ligand>
</feature>
<feature type="binding site" evidence="11">
    <location>
        <begin position="565"/>
        <end position="569"/>
    </location>
    <ligand>
        <name>NADP(+)</name>
        <dbReference type="ChEBI" id="CHEBI:58349"/>
    </ligand>
</feature>
<gene>
    <name evidence="14" type="ORF">Pmani_015321</name>
</gene>
<dbReference type="InterPro" id="IPR028879">
    <property type="entry name" value="NDOR1"/>
</dbReference>
<dbReference type="InterPro" id="IPR001709">
    <property type="entry name" value="Flavoprot_Pyr_Nucl_cyt_Rdtase"/>
</dbReference>
<evidence type="ECO:0000259" key="13">
    <source>
        <dbReference type="PROSITE" id="PS51384"/>
    </source>
</evidence>
<proteinExistence type="inferred from homology"/>
<dbReference type="PRINTS" id="PR00369">
    <property type="entry name" value="FLAVODOXIN"/>
</dbReference>
<name>A0AAE1PRV4_9EUCA</name>
<feature type="binding site" evidence="11">
    <location>
        <begin position="559"/>
        <end position="560"/>
    </location>
    <ligand>
        <name>NADP(+)</name>
        <dbReference type="ChEBI" id="CHEBI:58349"/>
    </ligand>
</feature>
<comment type="function">
    <text evidence="11">NADPH-dependent reductase which is a central component of the cytosolic iron-sulfur (Fe-S) protein assembly (CIA) machinery. Transfers electrons from NADPH via its FAD and FMN prosthetic groups to the [2Fe-2S] cluster of the anamorsin/DRE2 homolog, another key component of the CIA machinery. In turn, this reduced cluster provides electrons for assembly of cytosolic iron-sulfur cluster proteins.</text>
</comment>
<dbReference type="PROSITE" id="PS50902">
    <property type="entry name" value="FLAVODOXIN_LIKE"/>
    <property type="match status" value="1"/>
</dbReference>
<keyword evidence="6 11" id="KW-0288">FMN</keyword>
<comment type="similarity">
    <text evidence="11">In the N-terminal section; belongs to the flavodoxin family.</text>
</comment>
<feature type="binding site" evidence="11">
    <location>
        <position position="639"/>
    </location>
    <ligand>
        <name>FAD</name>
        <dbReference type="ChEBI" id="CHEBI:57692"/>
    </ligand>
</feature>
<dbReference type="PANTHER" id="PTHR19384">
    <property type="entry name" value="NITRIC OXIDE SYNTHASE-RELATED"/>
    <property type="match status" value="1"/>
</dbReference>
<evidence type="ECO:0000259" key="12">
    <source>
        <dbReference type="PROSITE" id="PS50902"/>
    </source>
</evidence>
<dbReference type="Proteomes" id="UP001292094">
    <property type="component" value="Unassembled WGS sequence"/>
</dbReference>
<dbReference type="SUPFAM" id="SSF52343">
    <property type="entry name" value="Ferredoxin reductase-like, C-terminal NADP-linked domain"/>
    <property type="match status" value="1"/>
</dbReference>
<feature type="binding site" evidence="11">
    <location>
        <begin position="99"/>
        <end position="102"/>
    </location>
    <ligand>
        <name>FMN</name>
        <dbReference type="ChEBI" id="CHEBI:58210"/>
    </ligand>
</feature>
<dbReference type="GO" id="GO:0010181">
    <property type="term" value="F:FMN binding"/>
    <property type="evidence" value="ECO:0007669"/>
    <property type="project" value="UniProtKB-UniRule"/>
</dbReference>
<feature type="domain" description="Flavodoxin-like" evidence="12">
    <location>
        <begin position="46"/>
        <end position="190"/>
    </location>
</feature>
<dbReference type="InterPro" id="IPR029039">
    <property type="entry name" value="Flavoprotein-like_sf"/>
</dbReference>
<dbReference type="InterPro" id="IPR023173">
    <property type="entry name" value="NADPH_Cyt_P450_Rdtase_alpha"/>
</dbReference>
<dbReference type="InterPro" id="IPR017927">
    <property type="entry name" value="FAD-bd_FR_type"/>
</dbReference>
<feature type="binding site" evidence="11">
    <location>
        <begin position="425"/>
        <end position="428"/>
    </location>
    <ligand>
        <name>FAD</name>
        <dbReference type="ChEBI" id="CHEBI:57692"/>
    </ligand>
</feature>
<evidence type="ECO:0000313" key="15">
    <source>
        <dbReference type="Proteomes" id="UP001292094"/>
    </source>
</evidence>
<feature type="binding site" evidence="11">
    <location>
        <position position="503"/>
    </location>
    <ligand>
        <name>NADP(+)</name>
        <dbReference type="ChEBI" id="CHEBI:58349"/>
    </ligand>
</feature>
<dbReference type="SUPFAM" id="SSF52218">
    <property type="entry name" value="Flavoproteins"/>
    <property type="match status" value="1"/>
</dbReference>
<dbReference type="PROSITE" id="PS51384">
    <property type="entry name" value="FAD_FR"/>
    <property type="match status" value="1"/>
</dbReference>
<keyword evidence="5 11" id="KW-0285">Flavoprotein</keyword>
<dbReference type="EMBL" id="JAWZYT010001327">
    <property type="protein sequence ID" value="KAK4313333.1"/>
    <property type="molecule type" value="Genomic_DNA"/>
</dbReference>
<keyword evidence="7 11" id="KW-0274">FAD</keyword>
<evidence type="ECO:0000256" key="11">
    <source>
        <dbReference type="HAMAP-Rule" id="MF_03178"/>
    </source>
</evidence>
<reference evidence="14" key="1">
    <citation type="submission" date="2023-11" db="EMBL/GenBank/DDBJ databases">
        <title>Genome assemblies of two species of porcelain crab, Petrolisthes cinctipes and Petrolisthes manimaculis (Anomura: Porcellanidae).</title>
        <authorList>
            <person name="Angst P."/>
        </authorList>
    </citation>
    <scope>NUCLEOTIDE SEQUENCE</scope>
    <source>
        <strain evidence="14">PB745_02</strain>
        <tissue evidence="14">Gill</tissue>
    </source>
</reference>
<dbReference type="GO" id="GO:0160246">
    <property type="term" value="F:NADPH-iron-sulfur [2Fe-2S] protein oxidoreductase activity"/>
    <property type="evidence" value="ECO:0007669"/>
    <property type="project" value="InterPro"/>
</dbReference>
<dbReference type="GO" id="GO:0050661">
    <property type="term" value="F:NADP binding"/>
    <property type="evidence" value="ECO:0007669"/>
    <property type="project" value="UniProtKB-UniRule"/>
</dbReference>
<comment type="cofactor">
    <cofactor evidence="2 11">
        <name>FAD</name>
        <dbReference type="ChEBI" id="CHEBI:57692"/>
    </cofactor>
</comment>
<evidence type="ECO:0000256" key="10">
    <source>
        <dbReference type="ARBA" id="ARBA00052174"/>
    </source>
</evidence>
<dbReference type="Pfam" id="PF00258">
    <property type="entry name" value="Flavodoxin_1"/>
    <property type="match status" value="1"/>
</dbReference>
<dbReference type="Gene3D" id="3.40.50.80">
    <property type="entry name" value="Nucleotide-binding domain of ferredoxin-NADP reductase (FNR) module"/>
    <property type="match status" value="1"/>
</dbReference>
<dbReference type="InterPro" id="IPR001094">
    <property type="entry name" value="Flavdoxin-like"/>
</dbReference>
<dbReference type="SUPFAM" id="SSF63380">
    <property type="entry name" value="Riboflavin synthase domain-like"/>
    <property type="match status" value="1"/>
</dbReference>
<dbReference type="GO" id="GO:0016651">
    <property type="term" value="F:oxidoreductase activity, acting on NAD(P)H"/>
    <property type="evidence" value="ECO:0007669"/>
    <property type="project" value="UniProtKB-UniRule"/>
</dbReference>
<evidence type="ECO:0000256" key="2">
    <source>
        <dbReference type="ARBA" id="ARBA00001974"/>
    </source>
</evidence>
<dbReference type="InterPro" id="IPR008254">
    <property type="entry name" value="Flavodoxin/NO_synth"/>
</dbReference>
<comment type="similarity">
    <text evidence="11">Belongs to the NADPH-dependent diflavin oxidoreductase NDOR1 family.</text>
</comment>
<evidence type="ECO:0000256" key="3">
    <source>
        <dbReference type="ARBA" id="ARBA00004496"/>
    </source>
</evidence>
<comment type="catalytic activity">
    <reaction evidence="10">
        <text>2 oxidized [2Fe-2S]-[protein] + NADPH = 2 reduced [2Fe-2S]-[protein] + NADP(+) + H(+)</text>
        <dbReference type="Rhea" id="RHEA:67716"/>
        <dbReference type="Rhea" id="RHEA-COMP:17327"/>
        <dbReference type="Rhea" id="RHEA-COMP:17328"/>
        <dbReference type="ChEBI" id="CHEBI:15378"/>
        <dbReference type="ChEBI" id="CHEBI:33737"/>
        <dbReference type="ChEBI" id="CHEBI:33738"/>
        <dbReference type="ChEBI" id="CHEBI:57783"/>
        <dbReference type="ChEBI" id="CHEBI:58349"/>
    </reaction>
    <physiologicalReaction direction="left-to-right" evidence="10">
        <dbReference type="Rhea" id="RHEA:67717"/>
    </physiologicalReaction>
</comment>
<comment type="caution">
    <text evidence="11">Lacks conserved residue(s) required for the propagation of feature annotation.</text>
</comment>
<evidence type="ECO:0000256" key="9">
    <source>
        <dbReference type="ARBA" id="ARBA00023002"/>
    </source>
</evidence>
<protein>
    <recommendedName>
        <fullName evidence="11">NADPH-dependent diflavin oxidoreductase 1</fullName>
        <ecNumber evidence="11">1.18.1.-</ecNumber>
    </recommendedName>
    <alternativeName>
        <fullName evidence="11">NADPH-dependent FMN and FAD-containing oxidoreductase</fullName>
    </alternativeName>
</protein>
<keyword evidence="9 11" id="KW-0560">Oxidoreductase</keyword>
<feature type="binding site" evidence="11">
    <location>
        <begin position="137"/>
        <end position="146"/>
    </location>
    <ligand>
        <name>FMN</name>
        <dbReference type="ChEBI" id="CHEBI:58210"/>
    </ligand>
</feature>
<evidence type="ECO:0000256" key="4">
    <source>
        <dbReference type="ARBA" id="ARBA00022490"/>
    </source>
</evidence>
<organism evidence="14 15">
    <name type="scientific">Petrolisthes manimaculis</name>
    <dbReference type="NCBI Taxonomy" id="1843537"/>
    <lineage>
        <taxon>Eukaryota</taxon>
        <taxon>Metazoa</taxon>
        <taxon>Ecdysozoa</taxon>
        <taxon>Arthropoda</taxon>
        <taxon>Crustacea</taxon>
        <taxon>Multicrustacea</taxon>
        <taxon>Malacostraca</taxon>
        <taxon>Eumalacostraca</taxon>
        <taxon>Eucarida</taxon>
        <taxon>Decapoda</taxon>
        <taxon>Pleocyemata</taxon>
        <taxon>Anomura</taxon>
        <taxon>Galatheoidea</taxon>
        <taxon>Porcellanidae</taxon>
        <taxon>Petrolisthes</taxon>
    </lineage>
</organism>
<dbReference type="GO" id="GO:0016226">
    <property type="term" value="P:iron-sulfur cluster assembly"/>
    <property type="evidence" value="ECO:0007669"/>
    <property type="project" value="UniProtKB-UniRule"/>
</dbReference>
<dbReference type="InterPro" id="IPR001433">
    <property type="entry name" value="OxRdtase_FAD/NAD-bd"/>
</dbReference>
<keyword evidence="8 11" id="KW-0521">NADP</keyword>
<dbReference type="FunFam" id="1.20.990.10:FF:000008">
    <property type="entry name" value="NADPH-dependent diflavin oxidoreductase 1"/>
    <property type="match status" value="1"/>
</dbReference>
<feature type="binding site" evidence="11">
    <location>
        <position position="602"/>
    </location>
    <ligand>
        <name>NADP(+)</name>
        <dbReference type="ChEBI" id="CHEBI:58349"/>
    </ligand>
</feature>
<comment type="subcellular location">
    <subcellularLocation>
        <location evidence="3 11">Cytoplasm</location>
    </subcellularLocation>
</comment>
<dbReference type="Pfam" id="PF00175">
    <property type="entry name" value="NAD_binding_1"/>
    <property type="match status" value="1"/>
</dbReference>
<dbReference type="PANTHER" id="PTHR19384:SF10">
    <property type="entry name" value="NADPH-DEPENDENT DIFLAVIN OXIDOREDUCTASE 1"/>
    <property type="match status" value="1"/>
</dbReference>
<dbReference type="EC" id="1.18.1.-" evidence="11"/>
<dbReference type="Pfam" id="PF00667">
    <property type="entry name" value="FAD_binding_1"/>
    <property type="match status" value="1"/>
</dbReference>
<feature type="binding site" evidence="11">
    <location>
        <begin position="459"/>
        <end position="462"/>
    </location>
    <ligand>
        <name>FAD</name>
        <dbReference type="ChEBI" id="CHEBI:57692"/>
    </ligand>
</feature>
<dbReference type="FunFam" id="3.40.50.80:FF:000030">
    <property type="entry name" value="NADPH-dependent diflavin oxidoreductase 1"/>
    <property type="match status" value="1"/>
</dbReference>
<dbReference type="PRINTS" id="PR00371">
    <property type="entry name" value="FPNCR"/>
</dbReference>
<sequence length="640" mass="73306">MDQPPIISRSRLEINFLRLLNVTQQMANGDKPKDWTFEKWMESRSLVILYGSETGTAQEVAARIGREARRYFFMPIVSAMNDFSLDNLLKQTLVVFVASTTGQGDDPSNMRSFFKMMWSQRKNKHILFNLHFAVLGLGDSSYQKFNYAAKRLNNLLTLLGGRSLIKLGLGDDQHDLGPDFVINTWLKELWNKLMDLYPLPEGCKPMDSSVIMPPKYKAVFLNNIESISNGTCVEMSKSVSDRPINIDNAHLAEVTMNTRVTADDHFQEVRLIEFDMTHSEERHKPGDVLMIQPQNLDEHVEEFLQVLELDPQQVFYLDVNDPNVSLPSLSLLPRPCTVRECVKNYLDIQAMPQRYFFELLSYFTKDETEREKFLEISSSEGQQALYDYCNRPKRSILEVLADFPHTRQNIPFEYIFDLVPSIRARPYSIASSSLALPKKAQILVAVVNYNTVLKRARLGLCTNWLARQRVGNSVPVWIKPGTLTFPDLSNEAIPPVVMIGPGTGCAPFRSYLQERVAAGLSKGVVMVFGCRSSTKDYFFKDEWEALVNKQELELYCAFSRDQEEKVYVQHIMKDNAPYFWKLIGEQKALVYFAGNAKRVPIDVHEALTYICEVGRGKGSQDAEEYMSKNLTKRYQTETWA</sequence>
<evidence type="ECO:0000256" key="7">
    <source>
        <dbReference type="ARBA" id="ARBA00022827"/>
    </source>
</evidence>
<accession>A0AAE1PRV4</accession>
<evidence type="ECO:0000256" key="5">
    <source>
        <dbReference type="ARBA" id="ARBA00022630"/>
    </source>
</evidence>
<evidence type="ECO:0000256" key="8">
    <source>
        <dbReference type="ARBA" id="ARBA00022857"/>
    </source>
</evidence>
<keyword evidence="4 11" id="KW-0963">Cytoplasm</keyword>
<dbReference type="InterPro" id="IPR003097">
    <property type="entry name" value="CysJ-like_FAD-binding"/>
</dbReference>
<dbReference type="Gene3D" id="1.20.990.10">
    <property type="entry name" value="NADPH-cytochrome p450 Reductase, Chain A, domain 3"/>
    <property type="match status" value="1"/>
</dbReference>
<dbReference type="HAMAP" id="MF_03178">
    <property type="entry name" value="NDOR1"/>
    <property type="match status" value="1"/>
</dbReference>
<feature type="binding site" evidence="11">
    <location>
        <position position="172"/>
    </location>
    <ligand>
        <name>FMN</name>
        <dbReference type="ChEBI" id="CHEBI:58210"/>
    </ligand>
</feature>
<feature type="domain" description="FAD-binding FR-type" evidence="13">
    <location>
        <begin position="247"/>
        <end position="487"/>
    </location>
</feature>
<evidence type="ECO:0000256" key="6">
    <source>
        <dbReference type="ARBA" id="ARBA00022643"/>
    </source>
</evidence>
<comment type="cofactor">
    <cofactor evidence="1 11">
        <name>FMN</name>
        <dbReference type="ChEBI" id="CHEBI:58210"/>
    </cofactor>
</comment>
<dbReference type="AlphaFoldDB" id="A0AAE1PRV4"/>
<evidence type="ECO:0000256" key="1">
    <source>
        <dbReference type="ARBA" id="ARBA00001917"/>
    </source>
</evidence>
<dbReference type="InterPro" id="IPR017938">
    <property type="entry name" value="Riboflavin_synthase-like_b-brl"/>
</dbReference>
<comment type="caution">
    <text evidence="14">The sequence shown here is derived from an EMBL/GenBank/DDBJ whole genome shotgun (WGS) entry which is preliminary data.</text>
</comment>
<dbReference type="InterPro" id="IPR039261">
    <property type="entry name" value="FNR_nucleotide-bd"/>
</dbReference>
<keyword evidence="15" id="KW-1185">Reference proteome</keyword>
<evidence type="ECO:0000313" key="14">
    <source>
        <dbReference type="EMBL" id="KAK4313333.1"/>
    </source>
</evidence>
<comment type="similarity">
    <text evidence="11">In the C-terminal section; belongs to the flavoprotein pyridine nucleotide cytochrome reductase family.</text>
</comment>
<dbReference type="Gene3D" id="3.40.50.360">
    <property type="match status" value="1"/>
</dbReference>
<dbReference type="Gene3D" id="2.40.30.10">
    <property type="entry name" value="Translation factors"/>
    <property type="match status" value="1"/>
</dbReference>